<dbReference type="KEGG" id="lbe:MOO44_01630"/>
<proteinExistence type="predicted"/>
<reference evidence="1" key="1">
    <citation type="journal article" date="2022" name="Int. J. Syst. Evol. Microbiol.">
        <title>Apilactobacillus apisilvae sp. nov., Nicolia spurrieriana gen. nov. sp. nov., Bombilactobacillus folatiphilus sp. nov. and Bombilactobacillus thymidiniphilus sp. nov., four new lactic acid bacterial isolates from stingless bees Tetragonula carbonaria and Austroplebeia australis.</title>
        <authorList>
            <person name="Oliphant S.A."/>
            <person name="Watson-Haigh N.S."/>
            <person name="Sumby K.M."/>
            <person name="Gardner J."/>
            <person name="Groom S."/>
            <person name="Jiranek V."/>
        </authorList>
    </citation>
    <scope>NUCLEOTIDE SEQUENCE</scope>
    <source>
        <strain evidence="1">SGEP1_A5</strain>
    </source>
</reference>
<name>A0A976RQQ4_9LACO</name>
<dbReference type="EMBL" id="CP093360">
    <property type="protein sequence ID" value="UQS86048.1"/>
    <property type="molecule type" value="Genomic_DNA"/>
</dbReference>
<keyword evidence="2" id="KW-1185">Reference proteome</keyword>
<geneLocation type="plasmid" evidence="1 2">
    <name>p1unnamed</name>
</geneLocation>
<protein>
    <submittedName>
        <fullName evidence="1">Uncharacterized protein</fullName>
    </submittedName>
</protein>
<evidence type="ECO:0000313" key="2">
    <source>
        <dbReference type="Proteomes" id="UP000831181"/>
    </source>
</evidence>
<accession>A0A976RQQ4</accession>
<organism evidence="1 2">
    <name type="scientific">Nicoliella spurrieriana</name>
    <dbReference type="NCBI Taxonomy" id="2925830"/>
    <lineage>
        <taxon>Bacteria</taxon>
        <taxon>Bacillati</taxon>
        <taxon>Bacillota</taxon>
        <taxon>Bacilli</taxon>
        <taxon>Lactobacillales</taxon>
        <taxon>Lactobacillaceae</taxon>
        <taxon>Nicoliella</taxon>
    </lineage>
</organism>
<keyword evidence="1" id="KW-0614">Plasmid</keyword>
<sequence>MSNVSPQIKSQGDVTTNLAVNLFYSANEQEGVTIHLNDRFTSEFK</sequence>
<dbReference type="Proteomes" id="UP000831181">
    <property type="component" value="Plasmid p1unnamed"/>
</dbReference>
<dbReference type="AlphaFoldDB" id="A0A976RQQ4"/>
<evidence type="ECO:0000313" key="1">
    <source>
        <dbReference type="EMBL" id="UQS86048.1"/>
    </source>
</evidence>
<gene>
    <name evidence="1" type="ORF">MOO44_01630</name>
</gene>